<dbReference type="Proteomes" id="UP000316304">
    <property type="component" value="Unassembled WGS sequence"/>
</dbReference>
<keyword evidence="2" id="KW-0313">Glucose metabolism</keyword>
<organism evidence="4 5">
    <name type="scientific">Novipirellula galeiformis</name>
    <dbReference type="NCBI Taxonomy" id="2528004"/>
    <lineage>
        <taxon>Bacteria</taxon>
        <taxon>Pseudomonadati</taxon>
        <taxon>Planctomycetota</taxon>
        <taxon>Planctomycetia</taxon>
        <taxon>Pirellulales</taxon>
        <taxon>Pirellulaceae</taxon>
        <taxon>Novipirellula</taxon>
    </lineage>
</organism>
<dbReference type="EC" id="3.1.1.31" evidence="4"/>
<dbReference type="InterPro" id="IPR011048">
    <property type="entry name" value="Haem_d1_sf"/>
</dbReference>
<dbReference type="GO" id="GO:0017057">
    <property type="term" value="F:6-phosphogluconolactonase activity"/>
    <property type="evidence" value="ECO:0007669"/>
    <property type="project" value="UniProtKB-EC"/>
</dbReference>
<gene>
    <name evidence="4" type="primary">pgl_1</name>
    <name evidence="4" type="ORF">Pla52o_32360</name>
</gene>
<dbReference type="PANTHER" id="PTHR30344">
    <property type="entry name" value="6-PHOSPHOGLUCONOLACTONASE-RELATED"/>
    <property type="match status" value="1"/>
</dbReference>
<comment type="similarity">
    <text evidence="1">Belongs to the cycloisomerase 2 family.</text>
</comment>
<feature type="chain" id="PRO_5023088888" evidence="3">
    <location>
        <begin position="30"/>
        <end position="391"/>
    </location>
</feature>
<name>A0A5C6CFH0_9BACT</name>
<sequence length="391" mass="41862" precursor="true">MTRRALPLTLLLGSMIAGHSLSSPSPARAAQPSDNPILSVWLGTSSAKPSKGIYHCTLNTENGQLSDPELAAEIRGPGFLAMHPNGSVLYAVGSVAGEASVAAYKIDGEGKDAKLTLLNAVPIGDGGAAHVAIDSQGKMLLTAQYGSGSTAAFSLNADGSIKQRTSLQKHEGASRVVKGRQEAPHAHWAGFSPDERFAFVPDLGLDKVMIFKVDTNTATIEPHGFGQAPMGGGPRHMKFHPNGQWIYLLNELDLSVTMFDYDAKQGTMTPKQTIPTVAKSELAKERFTSASEIRVHPNGKFVYSANRGHDTITAFKVDPQNGELAVIEREFIRGATPRNFNLDPSGQWLLAAGQLSHTLASFAVNQETGELMFNQHVVFAPSPICVLMQHE</sequence>
<dbReference type="GO" id="GO:0005829">
    <property type="term" value="C:cytosol"/>
    <property type="evidence" value="ECO:0007669"/>
    <property type="project" value="TreeGrafter"/>
</dbReference>
<evidence type="ECO:0000313" key="5">
    <source>
        <dbReference type="Proteomes" id="UP000316304"/>
    </source>
</evidence>
<keyword evidence="3" id="KW-0732">Signal</keyword>
<dbReference type="EMBL" id="SJPT01000005">
    <property type="protein sequence ID" value="TWU22181.1"/>
    <property type="molecule type" value="Genomic_DNA"/>
</dbReference>
<evidence type="ECO:0000313" key="4">
    <source>
        <dbReference type="EMBL" id="TWU22181.1"/>
    </source>
</evidence>
<accession>A0A5C6CFH0</accession>
<reference evidence="4 5" key="1">
    <citation type="submission" date="2019-02" db="EMBL/GenBank/DDBJ databases">
        <title>Deep-cultivation of Planctomycetes and their phenomic and genomic characterization uncovers novel biology.</title>
        <authorList>
            <person name="Wiegand S."/>
            <person name="Jogler M."/>
            <person name="Boedeker C."/>
            <person name="Pinto D."/>
            <person name="Vollmers J."/>
            <person name="Rivas-Marin E."/>
            <person name="Kohn T."/>
            <person name="Peeters S.H."/>
            <person name="Heuer A."/>
            <person name="Rast P."/>
            <person name="Oberbeckmann S."/>
            <person name="Bunk B."/>
            <person name="Jeske O."/>
            <person name="Meyerdierks A."/>
            <person name="Storesund J.E."/>
            <person name="Kallscheuer N."/>
            <person name="Luecker S."/>
            <person name="Lage O.M."/>
            <person name="Pohl T."/>
            <person name="Merkel B.J."/>
            <person name="Hornburger P."/>
            <person name="Mueller R.-W."/>
            <person name="Bruemmer F."/>
            <person name="Labrenz M."/>
            <person name="Spormann A.M."/>
            <person name="Op Den Camp H."/>
            <person name="Overmann J."/>
            <person name="Amann R."/>
            <person name="Jetten M.S.M."/>
            <person name="Mascher T."/>
            <person name="Medema M.H."/>
            <person name="Devos D.P."/>
            <person name="Kaster A.-K."/>
            <person name="Ovreas L."/>
            <person name="Rohde M."/>
            <person name="Galperin M.Y."/>
            <person name="Jogler C."/>
        </authorList>
    </citation>
    <scope>NUCLEOTIDE SEQUENCE [LARGE SCALE GENOMIC DNA]</scope>
    <source>
        <strain evidence="4 5">Pla52o</strain>
    </source>
</reference>
<keyword evidence="4" id="KW-0378">Hydrolase</keyword>
<evidence type="ECO:0000256" key="1">
    <source>
        <dbReference type="ARBA" id="ARBA00005564"/>
    </source>
</evidence>
<dbReference type="SUPFAM" id="SSF51004">
    <property type="entry name" value="C-terminal (heme d1) domain of cytochrome cd1-nitrite reductase"/>
    <property type="match status" value="1"/>
</dbReference>
<proteinExistence type="inferred from homology"/>
<dbReference type="Pfam" id="PF10282">
    <property type="entry name" value="Lactonase"/>
    <property type="match status" value="1"/>
</dbReference>
<dbReference type="RefSeq" id="WP_231612360.1">
    <property type="nucleotide sequence ID" value="NZ_SJPT01000005.1"/>
</dbReference>
<feature type="signal peptide" evidence="3">
    <location>
        <begin position="1"/>
        <end position="29"/>
    </location>
</feature>
<dbReference type="InterPro" id="IPR015943">
    <property type="entry name" value="WD40/YVTN_repeat-like_dom_sf"/>
</dbReference>
<keyword evidence="2" id="KW-0119">Carbohydrate metabolism</keyword>
<evidence type="ECO:0000256" key="3">
    <source>
        <dbReference type="SAM" id="SignalP"/>
    </source>
</evidence>
<dbReference type="AlphaFoldDB" id="A0A5C6CFH0"/>
<keyword evidence="5" id="KW-1185">Reference proteome</keyword>
<dbReference type="InterPro" id="IPR050282">
    <property type="entry name" value="Cycloisomerase_2"/>
</dbReference>
<dbReference type="InterPro" id="IPR019405">
    <property type="entry name" value="Lactonase_7-beta_prop"/>
</dbReference>
<evidence type="ECO:0000256" key="2">
    <source>
        <dbReference type="ARBA" id="ARBA00022526"/>
    </source>
</evidence>
<comment type="caution">
    <text evidence="4">The sequence shown here is derived from an EMBL/GenBank/DDBJ whole genome shotgun (WGS) entry which is preliminary data.</text>
</comment>
<protein>
    <submittedName>
        <fullName evidence="4">6-phosphogluconolactonase</fullName>
        <ecNumber evidence="4">3.1.1.31</ecNumber>
    </submittedName>
</protein>
<dbReference type="PANTHER" id="PTHR30344:SF1">
    <property type="entry name" value="6-PHOSPHOGLUCONOLACTONASE"/>
    <property type="match status" value="1"/>
</dbReference>
<dbReference type="Gene3D" id="2.130.10.10">
    <property type="entry name" value="YVTN repeat-like/Quinoprotein amine dehydrogenase"/>
    <property type="match status" value="1"/>
</dbReference>
<dbReference type="GO" id="GO:0006006">
    <property type="term" value="P:glucose metabolic process"/>
    <property type="evidence" value="ECO:0007669"/>
    <property type="project" value="UniProtKB-KW"/>
</dbReference>